<comment type="caution">
    <text evidence="6">The sequence shown here is derived from an EMBL/GenBank/DDBJ whole genome shotgun (WGS) entry which is preliminary data.</text>
</comment>
<dbReference type="InterPro" id="IPR001647">
    <property type="entry name" value="HTH_TetR"/>
</dbReference>
<dbReference type="InterPro" id="IPR036271">
    <property type="entry name" value="Tet_transcr_reg_TetR-rel_C_sf"/>
</dbReference>
<dbReference type="PROSITE" id="PS50977">
    <property type="entry name" value="HTH_TETR_2"/>
    <property type="match status" value="1"/>
</dbReference>
<dbReference type="SUPFAM" id="SSF46689">
    <property type="entry name" value="Homeodomain-like"/>
    <property type="match status" value="1"/>
</dbReference>
<dbReference type="GO" id="GO:0003677">
    <property type="term" value="F:DNA binding"/>
    <property type="evidence" value="ECO:0007669"/>
    <property type="project" value="UniProtKB-UniRule"/>
</dbReference>
<proteinExistence type="predicted"/>
<dbReference type="Gene3D" id="1.10.357.10">
    <property type="entry name" value="Tetracycline Repressor, domain 2"/>
    <property type="match status" value="1"/>
</dbReference>
<dbReference type="InterPro" id="IPR050109">
    <property type="entry name" value="HTH-type_TetR-like_transc_reg"/>
</dbReference>
<dbReference type="Proteomes" id="UP000187001">
    <property type="component" value="Unassembled WGS sequence"/>
</dbReference>
<evidence type="ECO:0000313" key="7">
    <source>
        <dbReference type="Proteomes" id="UP000187001"/>
    </source>
</evidence>
<dbReference type="PANTHER" id="PTHR30055:SF234">
    <property type="entry name" value="HTH-TYPE TRANSCRIPTIONAL REGULATOR BETI"/>
    <property type="match status" value="1"/>
</dbReference>
<organism evidence="6 7">
    <name type="scientific">Mycolicibacterium fortuitum</name>
    <name type="common">Mycobacterium fortuitum</name>
    <dbReference type="NCBI Taxonomy" id="1766"/>
    <lineage>
        <taxon>Bacteria</taxon>
        <taxon>Bacillati</taxon>
        <taxon>Actinomycetota</taxon>
        <taxon>Actinomycetes</taxon>
        <taxon>Mycobacteriales</taxon>
        <taxon>Mycobacteriaceae</taxon>
        <taxon>Mycolicibacterium</taxon>
    </lineage>
</organism>
<reference evidence="6 7" key="1">
    <citation type="submission" date="2016-07" db="EMBL/GenBank/DDBJ databases">
        <authorList>
            <person name="Sutton G."/>
            <person name="Brinkac L."/>
            <person name="Sanka R."/>
            <person name="Adams M."/>
            <person name="Lau E."/>
            <person name="Kumar A."/>
            <person name="Macaden R."/>
        </authorList>
    </citation>
    <scope>NUCLEOTIDE SEQUENCE [LARGE SCALE GENOMIC DNA]</scope>
    <source>
        <strain evidence="6 7">GA-0871</strain>
    </source>
</reference>
<evidence type="ECO:0000256" key="1">
    <source>
        <dbReference type="ARBA" id="ARBA00023015"/>
    </source>
</evidence>
<protein>
    <recommendedName>
        <fullName evidence="5">HTH tetR-type domain-containing protein</fullName>
    </recommendedName>
</protein>
<dbReference type="AlphaFoldDB" id="A0ABD6QMP6"/>
<feature type="domain" description="HTH tetR-type" evidence="5">
    <location>
        <begin position="18"/>
        <end position="77"/>
    </location>
</feature>
<dbReference type="GO" id="GO:0006355">
    <property type="term" value="P:regulation of DNA-templated transcription"/>
    <property type="evidence" value="ECO:0007669"/>
    <property type="project" value="UniProtKB-ARBA"/>
</dbReference>
<feature type="DNA-binding region" description="H-T-H motif" evidence="4">
    <location>
        <begin position="40"/>
        <end position="59"/>
    </location>
</feature>
<evidence type="ECO:0000313" key="6">
    <source>
        <dbReference type="EMBL" id="OMC46587.1"/>
    </source>
</evidence>
<evidence type="ECO:0000259" key="5">
    <source>
        <dbReference type="PROSITE" id="PS50977"/>
    </source>
</evidence>
<keyword evidence="1" id="KW-0805">Transcription regulation</keyword>
<dbReference type="Pfam" id="PF00440">
    <property type="entry name" value="TetR_N"/>
    <property type="match status" value="1"/>
</dbReference>
<dbReference type="PRINTS" id="PR00455">
    <property type="entry name" value="HTHTETR"/>
</dbReference>
<dbReference type="InterPro" id="IPR009057">
    <property type="entry name" value="Homeodomain-like_sf"/>
</dbReference>
<gene>
    <name evidence="6" type="ORF">A5742_02520</name>
</gene>
<dbReference type="SUPFAM" id="SSF48498">
    <property type="entry name" value="Tetracyclin repressor-like, C-terminal domain"/>
    <property type="match status" value="1"/>
</dbReference>
<accession>A0ABD6QMP6</accession>
<evidence type="ECO:0000256" key="2">
    <source>
        <dbReference type="ARBA" id="ARBA00023125"/>
    </source>
</evidence>
<name>A0ABD6QMP6_MYCFO</name>
<dbReference type="InterPro" id="IPR049445">
    <property type="entry name" value="TetR_SbtR-like_C"/>
</dbReference>
<dbReference type="Pfam" id="PF21597">
    <property type="entry name" value="TetR_C_43"/>
    <property type="match status" value="1"/>
</dbReference>
<dbReference type="RefSeq" id="WP_064900442.1">
    <property type="nucleotide sequence ID" value="NZ_LZKN01000062.1"/>
</dbReference>
<keyword evidence="2 4" id="KW-0238">DNA-binding</keyword>
<dbReference type="PANTHER" id="PTHR30055">
    <property type="entry name" value="HTH-TYPE TRANSCRIPTIONAL REGULATOR RUTR"/>
    <property type="match status" value="1"/>
</dbReference>
<evidence type="ECO:0000256" key="3">
    <source>
        <dbReference type="ARBA" id="ARBA00023163"/>
    </source>
</evidence>
<keyword evidence="3" id="KW-0804">Transcription</keyword>
<evidence type="ECO:0000256" key="4">
    <source>
        <dbReference type="PROSITE-ProRule" id="PRU00335"/>
    </source>
</evidence>
<dbReference type="EMBL" id="MBER01000057">
    <property type="protein sequence ID" value="OMC46587.1"/>
    <property type="molecule type" value="Genomic_DNA"/>
</dbReference>
<sequence length="206" mass="21721">MSQPVSGTRVRPLRADAARNRQALLCAAADAFARRGVSASLDDVARAAGVGSGTLYRHFPNRDQLIRAVIEDGLRTLREYGESLLEAADPIAALTEWLEAYIAQAGAYDGLARSLVVVEPEGQGAQSCHAARQAGVQLIARAAATGAIRSDAAPGDILDLAAGIAWVGGQPDRDANQRARLLRLLVDGLRVTDRTTMPGQPGFVAR</sequence>